<dbReference type="PANTHER" id="PTHR47634">
    <property type="entry name" value="PROTEIN KINASE DOMAIN-CONTAINING PROTEIN-RELATED"/>
    <property type="match status" value="1"/>
</dbReference>
<keyword evidence="13" id="KW-1185">Reference proteome</keyword>
<dbReference type="KEGG" id="pco:PHACADRAFT_33667"/>
<gene>
    <name evidence="12" type="ORF">PHACADRAFT_33667</name>
</gene>
<dbReference type="InterPro" id="IPR000719">
    <property type="entry name" value="Prot_kinase_dom"/>
</dbReference>
<dbReference type="PROSITE" id="PS00107">
    <property type="entry name" value="PROTEIN_KINASE_ATP"/>
    <property type="match status" value="1"/>
</dbReference>
<organism evidence="12 13">
    <name type="scientific">Phanerochaete carnosa (strain HHB-10118-sp)</name>
    <name type="common">White-rot fungus</name>
    <name type="synonym">Peniophora carnosa</name>
    <dbReference type="NCBI Taxonomy" id="650164"/>
    <lineage>
        <taxon>Eukaryota</taxon>
        <taxon>Fungi</taxon>
        <taxon>Dikarya</taxon>
        <taxon>Basidiomycota</taxon>
        <taxon>Agaricomycotina</taxon>
        <taxon>Agaricomycetes</taxon>
        <taxon>Polyporales</taxon>
        <taxon>Phanerochaetaceae</taxon>
        <taxon>Phanerochaete</taxon>
    </lineage>
</organism>
<sequence length="418" mass="47189">MMASLVPYIPLLSRFLAFFGWETDPEVLPDYYPARRHEKLKKRYRAETRLGAGVWSNTWLVSDTAASKSRRFYAIKILTLDATNEHRAGIMLELEAMKKVRDGGPTGHLPSLIDDFEIPRPRGNFHICLVMEVYGQDVATFRRSSPNKALPVHTVKVIIKQVLQGVVRLHELGIVHTDIKPDNMLFHTEMSPGAIEKWLGTLPADPGDTCYPLPADFKWDDPPERVKDMKITLTDLGQSQHVGPVGEQTAKQFSAYSLRAPEVILRSDFGTAIDIWAIGCIVFEMVSGRWLFHPESGDEDFSLEDDHLAKMMELTGERFSSAMLQRAQLAQEYFDSRGMSSLRWPVRNSNSRTSHPGDLLRVSELYRVEVGHALANYKTIPEDQLGPVASFIQGCIHLEPADRPSAVALLNHPWLQDM</sequence>
<dbReference type="PROSITE" id="PS00108">
    <property type="entry name" value="PROTEIN_KINASE_ST"/>
    <property type="match status" value="1"/>
</dbReference>
<evidence type="ECO:0000259" key="11">
    <source>
        <dbReference type="PROSITE" id="PS50011"/>
    </source>
</evidence>
<evidence type="ECO:0000256" key="5">
    <source>
        <dbReference type="ARBA" id="ARBA00022777"/>
    </source>
</evidence>
<feature type="binding site" evidence="9">
    <location>
        <position position="76"/>
    </location>
    <ligand>
        <name>ATP</name>
        <dbReference type="ChEBI" id="CHEBI:30616"/>
    </ligand>
</feature>
<dbReference type="OrthoDB" id="5979581at2759"/>
<dbReference type="HOGENOM" id="CLU_000288_81_13_1"/>
<evidence type="ECO:0000256" key="3">
    <source>
        <dbReference type="ARBA" id="ARBA00022679"/>
    </source>
</evidence>
<evidence type="ECO:0000313" key="12">
    <source>
        <dbReference type="EMBL" id="EKM48991.1"/>
    </source>
</evidence>
<dbReference type="Gene3D" id="1.10.510.10">
    <property type="entry name" value="Transferase(Phosphotransferase) domain 1"/>
    <property type="match status" value="1"/>
</dbReference>
<comment type="similarity">
    <text evidence="10">Belongs to the protein kinase superfamily.</text>
</comment>
<dbReference type="PROSITE" id="PS50011">
    <property type="entry name" value="PROTEIN_KINASE_DOM"/>
    <property type="match status" value="1"/>
</dbReference>
<dbReference type="SUPFAM" id="SSF56112">
    <property type="entry name" value="Protein kinase-like (PK-like)"/>
    <property type="match status" value="1"/>
</dbReference>
<dbReference type="GeneID" id="18919839"/>
<keyword evidence="2 10" id="KW-0723">Serine/threonine-protein kinase</keyword>
<evidence type="ECO:0000256" key="2">
    <source>
        <dbReference type="ARBA" id="ARBA00022527"/>
    </source>
</evidence>
<keyword evidence="3" id="KW-0808">Transferase</keyword>
<dbReference type="Gene3D" id="3.30.200.20">
    <property type="entry name" value="Phosphorylase Kinase, domain 1"/>
    <property type="match status" value="1"/>
</dbReference>
<reference evidence="12 13" key="1">
    <citation type="journal article" date="2012" name="BMC Genomics">
        <title>Comparative genomics of the white-rot fungi, Phanerochaete carnosa and P. chrysosporium, to elucidate the genetic basis of the distinct wood types they colonize.</title>
        <authorList>
            <person name="Suzuki H."/>
            <person name="MacDonald J."/>
            <person name="Syed K."/>
            <person name="Salamov A."/>
            <person name="Hori C."/>
            <person name="Aerts A."/>
            <person name="Henrissat B."/>
            <person name="Wiebenga A."/>
            <person name="vanKuyk P.A."/>
            <person name="Barry K."/>
            <person name="Lindquist E."/>
            <person name="LaButti K."/>
            <person name="Lapidus A."/>
            <person name="Lucas S."/>
            <person name="Coutinho P."/>
            <person name="Gong Y."/>
            <person name="Samejima M."/>
            <person name="Mahadevan R."/>
            <person name="Abou-Zaid M."/>
            <person name="de Vries R.P."/>
            <person name="Igarashi K."/>
            <person name="Yadav J.S."/>
            <person name="Grigoriev I.V."/>
            <person name="Master E.R."/>
        </authorList>
    </citation>
    <scope>NUCLEOTIDE SEQUENCE [LARGE SCALE GENOMIC DNA]</scope>
    <source>
        <strain evidence="12 13">HHB-10118-sp</strain>
    </source>
</reference>
<dbReference type="GO" id="GO:0000245">
    <property type="term" value="P:spliceosomal complex assembly"/>
    <property type="evidence" value="ECO:0007669"/>
    <property type="project" value="TreeGrafter"/>
</dbReference>
<protein>
    <recommendedName>
        <fullName evidence="1">non-specific serine/threonine protein kinase</fullName>
        <ecNumber evidence="1">2.7.11.1</ecNumber>
    </recommendedName>
</protein>
<dbReference type="Pfam" id="PF00069">
    <property type="entry name" value="Pkinase"/>
    <property type="match status" value="1"/>
</dbReference>
<dbReference type="SMART" id="SM00220">
    <property type="entry name" value="S_TKc"/>
    <property type="match status" value="1"/>
</dbReference>
<feature type="domain" description="Protein kinase" evidence="11">
    <location>
        <begin position="44"/>
        <end position="415"/>
    </location>
</feature>
<comment type="catalytic activity">
    <reaction evidence="7">
        <text>L-threonyl-[protein] + ATP = O-phospho-L-threonyl-[protein] + ADP + H(+)</text>
        <dbReference type="Rhea" id="RHEA:46608"/>
        <dbReference type="Rhea" id="RHEA-COMP:11060"/>
        <dbReference type="Rhea" id="RHEA-COMP:11605"/>
        <dbReference type="ChEBI" id="CHEBI:15378"/>
        <dbReference type="ChEBI" id="CHEBI:30013"/>
        <dbReference type="ChEBI" id="CHEBI:30616"/>
        <dbReference type="ChEBI" id="CHEBI:61977"/>
        <dbReference type="ChEBI" id="CHEBI:456216"/>
        <dbReference type="EC" id="2.7.11.1"/>
    </reaction>
</comment>
<dbReference type="InterPro" id="IPR008271">
    <property type="entry name" value="Ser/Thr_kinase_AS"/>
</dbReference>
<dbReference type="EMBL" id="JH930606">
    <property type="protein sequence ID" value="EKM48991.1"/>
    <property type="molecule type" value="Genomic_DNA"/>
</dbReference>
<evidence type="ECO:0000256" key="10">
    <source>
        <dbReference type="RuleBase" id="RU000304"/>
    </source>
</evidence>
<evidence type="ECO:0000256" key="8">
    <source>
        <dbReference type="ARBA" id="ARBA00048679"/>
    </source>
</evidence>
<keyword evidence="5" id="KW-0418">Kinase</keyword>
<comment type="catalytic activity">
    <reaction evidence="8">
        <text>L-seryl-[protein] + ATP = O-phospho-L-seryl-[protein] + ADP + H(+)</text>
        <dbReference type="Rhea" id="RHEA:17989"/>
        <dbReference type="Rhea" id="RHEA-COMP:9863"/>
        <dbReference type="Rhea" id="RHEA-COMP:11604"/>
        <dbReference type="ChEBI" id="CHEBI:15378"/>
        <dbReference type="ChEBI" id="CHEBI:29999"/>
        <dbReference type="ChEBI" id="CHEBI:30616"/>
        <dbReference type="ChEBI" id="CHEBI:83421"/>
        <dbReference type="ChEBI" id="CHEBI:456216"/>
        <dbReference type="EC" id="2.7.11.1"/>
    </reaction>
</comment>
<accession>K5UHK4</accession>
<name>K5UHK4_PHACS</name>
<dbReference type="InterPro" id="IPR011009">
    <property type="entry name" value="Kinase-like_dom_sf"/>
</dbReference>
<dbReference type="InterPro" id="IPR051334">
    <property type="entry name" value="SRPK"/>
</dbReference>
<dbReference type="RefSeq" id="XP_007402456.1">
    <property type="nucleotide sequence ID" value="XM_007402394.1"/>
</dbReference>
<evidence type="ECO:0000313" key="13">
    <source>
        <dbReference type="Proteomes" id="UP000008370"/>
    </source>
</evidence>
<evidence type="ECO:0000256" key="4">
    <source>
        <dbReference type="ARBA" id="ARBA00022741"/>
    </source>
</evidence>
<dbReference type="AlphaFoldDB" id="K5UHK4"/>
<dbReference type="InParanoid" id="K5UHK4"/>
<evidence type="ECO:0000256" key="9">
    <source>
        <dbReference type="PROSITE-ProRule" id="PRU10141"/>
    </source>
</evidence>
<dbReference type="GO" id="GO:0004674">
    <property type="term" value="F:protein serine/threonine kinase activity"/>
    <property type="evidence" value="ECO:0007669"/>
    <property type="project" value="UniProtKB-KW"/>
</dbReference>
<dbReference type="EC" id="2.7.11.1" evidence="1"/>
<keyword evidence="4 9" id="KW-0547">Nucleotide-binding</keyword>
<dbReference type="InterPro" id="IPR017441">
    <property type="entry name" value="Protein_kinase_ATP_BS"/>
</dbReference>
<evidence type="ECO:0000256" key="7">
    <source>
        <dbReference type="ARBA" id="ARBA00047899"/>
    </source>
</evidence>
<dbReference type="Proteomes" id="UP000008370">
    <property type="component" value="Unassembled WGS sequence"/>
</dbReference>
<dbReference type="GO" id="GO:0050684">
    <property type="term" value="P:regulation of mRNA processing"/>
    <property type="evidence" value="ECO:0007669"/>
    <property type="project" value="TreeGrafter"/>
</dbReference>
<evidence type="ECO:0000256" key="1">
    <source>
        <dbReference type="ARBA" id="ARBA00012513"/>
    </source>
</evidence>
<keyword evidence="6 9" id="KW-0067">ATP-binding</keyword>
<evidence type="ECO:0000256" key="6">
    <source>
        <dbReference type="ARBA" id="ARBA00022840"/>
    </source>
</evidence>
<proteinExistence type="inferred from homology"/>
<dbReference type="PANTHER" id="PTHR47634:SF9">
    <property type="entry name" value="PROTEIN KINASE DOMAIN-CONTAINING PROTEIN-RELATED"/>
    <property type="match status" value="1"/>
</dbReference>
<dbReference type="GO" id="GO:0005524">
    <property type="term" value="F:ATP binding"/>
    <property type="evidence" value="ECO:0007669"/>
    <property type="project" value="UniProtKB-UniRule"/>
</dbReference>